<feature type="region of interest" description="Disordered" evidence="2">
    <location>
        <begin position="107"/>
        <end position="155"/>
    </location>
</feature>
<feature type="transmembrane region" description="Helical" evidence="3">
    <location>
        <begin position="281"/>
        <end position="305"/>
    </location>
</feature>
<sequence length="314" mass="33833">MSNLSHGIKHWHWRTKGVEPWAKQWFTDNLVGTEASGVEIAEVTDVAHDMDEDEYRFESSLTSGSGREAEAFHTVAKKALADKLRAKFQQFPKAMIDTHGKDLLADAAAAASAPSPPPSTRRPCARQASSNVTQSRSSTSSRTRKRSRCGVATRPRWRLSAGPKWRCLAATSGGRSRRSSGRRRSSLRGGPRPGKKASHYGTLEMALEQGSNSTTLNLKLSGVPVGKEDETEQNLQTFYIRGLQAIGLGLLSSSSSSPSSLAATSSSRRRKPPVSAKMNRWAFANAGTFLASFGLILGLGAAFWYGPSGPGGKK</sequence>
<keyword evidence="3" id="KW-1133">Transmembrane helix</keyword>
<feature type="region of interest" description="Disordered" evidence="2">
    <location>
        <begin position="254"/>
        <end position="275"/>
    </location>
</feature>
<dbReference type="OrthoDB" id="567237at2759"/>
<feature type="compositionally biased region" description="Low complexity" evidence="2">
    <location>
        <begin position="254"/>
        <end position="266"/>
    </location>
</feature>
<proteinExistence type="inferred from homology"/>
<dbReference type="GO" id="GO:0001671">
    <property type="term" value="F:ATPase activator activity"/>
    <property type="evidence" value="ECO:0007669"/>
    <property type="project" value="InterPro"/>
</dbReference>
<feature type="domain" description="Activator of Hsp90 ATPase AHSA1-like N-terminal" evidence="4">
    <location>
        <begin position="15"/>
        <end position="101"/>
    </location>
</feature>
<dbReference type="GO" id="GO:0051087">
    <property type="term" value="F:protein-folding chaperone binding"/>
    <property type="evidence" value="ECO:0007669"/>
    <property type="project" value="InterPro"/>
</dbReference>
<dbReference type="Pfam" id="PF09229">
    <property type="entry name" value="Aha1_N"/>
    <property type="match status" value="1"/>
</dbReference>
<feature type="compositionally biased region" description="Basic residues" evidence="2">
    <location>
        <begin position="175"/>
        <end position="186"/>
    </location>
</feature>
<keyword evidence="3" id="KW-0812">Transmembrane</keyword>
<dbReference type="EMBL" id="CENE01000033">
    <property type="protein sequence ID" value="CEQ42721.1"/>
    <property type="molecule type" value="Genomic_DNA"/>
</dbReference>
<evidence type="ECO:0000313" key="5">
    <source>
        <dbReference type="EMBL" id="CEQ42721.1"/>
    </source>
</evidence>
<accession>A0A0D6ESH5</accession>
<evidence type="ECO:0000256" key="3">
    <source>
        <dbReference type="SAM" id="Phobius"/>
    </source>
</evidence>
<feature type="compositionally biased region" description="Low complexity" evidence="2">
    <location>
        <begin position="121"/>
        <end position="141"/>
    </location>
</feature>
<keyword evidence="3" id="KW-0472">Membrane</keyword>
<dbReference type="AlphaFoldDB" id="A0A0D6ESH5"/>
<evidence type="ECO:0000256" key="2">
    <source>
        <dbReference type="SAM" id="MobiDB-lite"/>
    </source>
</evidence>
<evidence type="ECO:0000256" key="1">
    <source>
        <dbReference type="ARBA" id="ARBA00006817"/>
    </source>
</evidence>
<dbReference type="Proteomes" id="UP000243876">
    <property type="component" value="Unassembled WGS sequence"/>
</dbReference>
<feature type="non-terminal residue" evidence="5">
    <location>
        <position position="1"/>
    </location>
</feature>
<keyword evidence="6" id="KW-1185">Reference proteome</keyword>
<dbReference type="Gene3D" id="3.15.10.20">
    <property type="entry name" value="Activator of Hsp90 ATPase Aha1, N-terminal domain"/>
    <property type="match status" value="1"/>
</dbReference>
<evidence type="ECO:0000259" key="4">
    <source>
        <dbReference type="SMART" id="SM01000"/>
    </source>
</evidence>
<evidence type="ECO:0000313" key="6">
    <source>
        <dbReference type="Proteomes" id="UP000243876"/>
    </source>
</evidence>
<reference evidence="6" key="1">
    <citation type="submission" date="2015-02" db="EMBL/GenBank/DDBJ databases">
        <authorList>
            <person name="Gon?alves P."/>
        </authorList>
    </citation>
    <scope>NUCLEOTIDE SEQUENCE [LARGE SCALE GENOMIC DNA]</scope>
</reference>
<feature type="region of interest" description="Disordered" evidence="2">
    <location>
        <begin position="168"/>
        <end position="198"/>
    </location>
</feature>
<dbReference type="InterPro" id="IPR036338">
    <property type="entry name" value="Aha1"/>
</dbReference>
<organism evidence="5 6">
    <name type="scientific">Sporidiobolus salmonicolor</name>
    <name type="common">Yeast-like fungus</name>
    <name type="synonym">Sporobolomyces salmonicolor</name>
    <dbReference type="NCBI Taxonomy" id="5005"/>
    <lineage>
        <taxon>Eukaryota</taxon>
        <taxon>Fungi</taxon>
        <taxon>Dikarya</taxon>
        <taxon>Basidiomycota</taxon>
        <taxon>Pucciniomycotina</taxon>
        <taxon>Microbotryomycetes</taxon>
        <taxon>Sporidiobolales</taxon>
        <taxon>Sporidiobolaceae</taxon>
        <taxon>Sporobolomyces</taxon>
    </lineage>
</organism>
<dbReference type="SMART" id="SM01000">
    <property type="entry name" value="Aha1_N"/>
    <property type="match status" value="1"/>
</dbReference>
<dbReference type="InterPro" id="IPR015310">
    <property type="entry name" value="AHSA1-like_N"/>
</dbReference>
<name>A0A0D6ESH5_SPOSA</name>
<dbReference type="SUPFAM" id="SSF103111">
    <property type="entry name" value="Activator of Hsp90 ATPase, Aha1"/>
    <property type="match status" value="1"/>
</dbReference>
<gene>
    <name evidence="5" type="primary">SPOSA6832_04577</name>
</gene>
<comment type="similarity">
    <text evidence="1">Belongs to the AHA1 family.</text>
</comment>
<protein>
    <submittedName>
        <fullName evidence="5">SPOSA6832_04577-mRNA-1:cds</fullName>
    </submittedName>
</protein>